<comment type="similarity">
    <text evidence="2 9">Belongs to the membrane fusion protein (MFP) (TC 8.A.1) family.</text>
</comment>
<evidence type="ECO:0000256" key="9">
    <source>
        <dbReference type="RuleBase" id="RU365093"/>
    </source>
</evidence>
<dbReference type="InterPro" id="IPR050739">
    <property type="entry name" value="MFP"/>
</dbReference>
<evidence type="ECO:0000259" key="12">
    <source>
        <dbReference type="Pfam" id="PF26002"/>
    </source>
</evidence>
<protein>
    <recommendedName>
        <fullName evidence="9">Membrane fusion protein (MFP) family protein</fullName>
    </recommendedName>
</protein>
<keyword evidence="10" id="KW-0175">Coiled coil</keyword>
<evidence type="ECO:0000256" key="8">
    <source>
        <dbReference type="ARBA" id="ARBA00023136"/>
    </source>
</evidence>
<dbReference type="InterPro" id="IPR010129">
    <property type="entry name" value="T1SS_HlyD"/>
</dbReference>
<sequence>MHKDESVSDIPKMLGLQQTFRRGWFCIGIFILIFGVWSTFVPLARSTVAPGSVSPEGSRRTIQHLEGGIVRAILVREGDKVRAGDVVVELEDVKARTDYSTQQAKLWQYLAEHGRLRAERDNSEEIRFDPLLLKQVTNSQTIRDALEAQRAIFISGQNAISTQKDILIKREKQLEQQIAGFQIQNRSLKDQILLIEEEILDVQSLFDKGLERKSRLLSLKRTRAQIAGTLGANLTSIASAQEKIGQTRLEIVQLNTDRLDEINERLAELEAQIIDSKTKISEASDTLERTNIHAPVDGIVINQKVKTIGGVIGSAEPLLDIVPTNEELVVEAQVSPLDIDAVRAGLSADVFLSAYSRRNTPSIPGTVAWVSADAQATEDGKKTYFLVRILISRDVLAGVPKHVKLYPGMQAEVFIRTGDRTFLDYLLEPLLQSLDRSFTEM</sequence>
<dbReference type="GO" id="GO:0005886">
    <property type="term" value="C:plasma membrane"/>
    <property type="evidence" value="ECO:0007669"/>
    <property type="project" value="UniProtKB-SubCell"/>
</dbReference>
<reference evidence="13 14" key="1">
    <citation type="submission" date="2017-08" db="EMBL/GenBank/DDBJ databases">
        <authorList>
            <person name="de Groot N.N."/>
        </authorList>
    </citation>
    <scope>NUCLEOTIDE SEQUENCE [LARGE SCALE GENOMIC DNA]</scope>
    <source>
        <strain evidence="13 14">USBA 78</strain>
    </source>
</reference>
<evidence type="ECO:0000256" key="4">
    <source>
        <dbReference type="ARBA" id="ARBA00022475"/>
    </source>
</evidence>
<evidence type="ECO:0000256" key="10">
    <source>
        <dbReference type="SAM" id="Coils"/>
    </source>
</evidence>
<dbReference type="PRINTS" id="PR01490">
    <property type="entry name" value="RTXTOXIND"/>
</dbReference>
<feature type="domain" description="AprE-like long alpha-helical hairpin" evidence="11">
    <location>
        <begin position="95"/>
        <end position="285"/>
    </location>
</feature>
<evidence type="ECO:0000256" key="7">
    <source>
        <dbReference type="ARBA" id="ARBA00022989"/>
    </source>
</evidence>
<dbReference type="SUPFAM" id="SSF51230">
    <property type="entry name" value="Single hybrid motif"/>
    <property type="match status" value="1"/>
</dbReference>
<feature type="coiled-coil region" evidence="10">
    <location>
        <begin position="237"/>
        <end position="286"/>
    </location>
</feature>
<keyword evidence="7 9" id="KW-1133">Transmembrane helix</keyword>
<dbReference type="Gene3D" id="2.40.30.170">
    <property type="match status" value="1"/>
</dbReference>
<proteinExistence type="inferred from homology"/>
<evidence type="ECO:0000256" key="5">
    <source>
        <dbReference type="ARBA" id="ARBA00022519"/>
    </source>
</evidence>
<dbReference type="Pfam" id="PF25994">
    <property type="entry name" value="HH_AprE"/>
    <property type="match status" value="1"/>
</dbReference>
<organism evidence="13 14">
    <name type="scientific">Thalassospira xiamenensis</name>
    <dbReference type="NCBI Taxonomy" id="220697"/>
    <lineage>
        <taxon>Bacteria</taxon>
        <taxon>Pseudomonadati</taxon>
        <taxon>Pseudomonadota</taxon>
        <taxon>Alphaproteobacteria</taxon>
        <taxon>Rhodospirillales</taxon>
        <taxon>Thalassospiraceae</taxon>
        <taxon>Thalassospira</taxon>
    </lineage>
</organism>
<keyword evidence="8 9" id="KW-0472">Membrane</keyword>
<dbReference type="Gene3D" id="2.40.50.100">
    <property type="match status" value="1"/>
</dbReference>
<evidence type="ECO:0000256" key="3">
    <source>
        <dbReference type="ARBA" id="ARBA00022448"/>
    </source>
</evidence>
<dbReference type="Pfam" id="PF26002">
    <property type="entry name" value="Beta-barrel_AprE"/>
    <property type="match status" value="1"/>
</dbReference>
<dbReference type="RefSeq" id="WP_097052539.1">
    <property type="nucleotide sequence ID" value="NZ_OBMM01000004.1"/>
</dbReference>
<dbReference type="InterPro" id="IPR058982">
    <property type="entry name" value="Beta-barrel_AprE"/>
</dbReference>
<accession>A0A285TTY0</accession>
<feature type="domain" description="AprE-like beta-barrel" evidence="12">
    <location>
        <begin position="328"/>
        <end position="418"/>
    </location>
</feature>
<evidence type="ECO:0000259" key="11">
    <source>
        <dbReference type="Pfam" id="PF25994"/>
    </source>
</evidence>
<feature type="transmembrane region" description="Helical" evidence="9">
    <location>
        <begin position="23"/>
        <end position="44"/>
    </location>
</feature>
<evidence type="ECO:0000313" key="13">
    <source>
        <dbReference type="EMBL" id="SOC24694.1"/>
    </source>
</evidence>
<evidence type="ECO:0000256" key="1">
    <source>
        <dbReference type="ARBA" id="ARBA00004377"/>
    </source>
</evidence>
<dbReference type="AlphaFoldDB" id="A0A285TTY0"/>
<dbReference type="EMBL" id="OBMM01000004">
    <property type="protein sequence ID" value="SOC24694.1"/>
    <property type="molecule type" value="Genomic_DNA"/>
</dbReference>
<keyword evidence="3 9" id="KW-0813">Transport</keyword>
<dbReference type="NCBIfam" id="TIGR01843">
    <property type="entry name" value="type_I_hlyD"/>
    <property type="match status" value="1"/>
</dbReference>
<dbReference type="Proteomes" id="UP000219068">
    <property type="component" value="Unassembled WGS sequence"/>
</dbReference>
<dbReference type="PROSITE" id="PS00543">
    <property type="entry name" value="HLYD_FAMILY"/>
    <property type="match status" value="1"/>
</dbReference>
<dbReference type="InterPro" id="IPR011053">
    <property type="entry name" value="Single_hybrid_motif"/>
</dbReference>
<gene>
    <name evidence="13" type="ORF">SAMN05428964_104375</name>
</gene>
<evidence type="ECO:0000313" key="14">
    <source>
        <dbReference type="Proteomes" id="UP000219068"/>
    </source>
</evidence>
<evidence type="ECO:0000256" key="2">
    <source>
        <dbReference type="ARBA" id="ARBA00009477"/>
    </source>
</evidence>
<name>A0A285TTY0_9PROT</name>
<dbReference type="InterPro" id="IPR006144">
    <property type="entry name" value="Secretion_HlyD_CS"/>
</dbReference>
<keyword evidence="6 9" id="KW-0812">Transmembrane</keyword>
<dbReference type="PANTHER" id="PTHR30386">
    <property type="entry name" value="MEMBRANE FUSION SUBUNIT OF EMRAB-TOLC MULTIDRUG EFFLUX PUMP"/>
    <property type="match status" value="1"/>
</dbReference>
<dbReference type="InterPro" id="IPR058781">
    <property type="entry name" value="HH_AprE-like"/>
</dbReference>
<comment type="subcellular location">
    <subcellularLocation>
        <location evidence="1 9">Cell inner membrane</location>
        <topology evidence="1 9">Single-pass membrane protein</topology>
    </subcellularLocation>
</comment>
<keyword evidence="5 9" id="KW-0997">Cell inner membrane</keyword>
<evidence type="ECO:0000256" key="6">
    <source>
        <dbReference type="ARBA" id="ARBA00022692"/>
    </source>
</evidence>
<keyword evidence="4 9" id="KW-1003">Cell membrane</keyword>
<dbReference type="GO" id="GO:0009306">
    <property type="term" value="P:protein secretion"/>
    <property type="evidence" value="ECO:0007669"/>
    <property type="project" value="InterPro"/>
</dbReference>
<dbReference type="PANTHER" id="PTHR30386:SF17">
    <property type="entry name" value="ALKALINE PROTEASE SECRETION PROTEIN APRE"/>
    <property type="match status" value="1"/>
</dbReference>